<dbReference type="EMBL" id="GBRH01229531">
    <property type="protein sequence ID" value="JAD68364.1"/>
    <property type="molecule type" value="Transcribed_RNA"/>
</dbReference>
<dbReference type="PANTHER" id="PTHR31343:SF29">
    <property type="entry name" value="DUF789 DOMAIN-CONTAINING PROTEIN"/>
    <property type="match status" value="1"/>
</dbReference>
<dbReference type="PANTHER" id="PTHR31343">
    <property type="entry name" value="T15D22.8"/>
    <property type="match status" value="1"/>
</dbReference>
<reference evidence="1" key="1">
    <citation type="submission" date="2014-09" db="EMBL/GenBank/DDBJ databases">
        <authorList>
            <person name="Magalhaes I.L.F."/>
            <person name="Oliveira U."/>
            <person name="Santos F.R."/>
            <person name="Vidigal T.H.D.A."/>
            <person name="Brescovit A.D."/>
            <person name="Santos A.J."/>
        </authorList>
    </citation>
    <scope>NUCLEOTIDE SEQUENCE</scope>
    <source>
        <tissue evidence="1">Shoot tissue taken approximately 20 cm above the soil surface</tissue>
    </source>
</reference>
<organism evidence="1">
    <name type="scientific">Arundo donax</name>
    <name type="common">Giant reed</name>
    <name type="synonym">Donax arundinaceus</name>
    <dbReference type="NCBI Taxonomy" id="35708"/>
    <lineage>
        <taxon>Eukaryota</taxon>
        <taxon>Viridiplantae</taxon>
        <taxon>Streptophyta</taxon>
        <taxon>Embryophyta</taxon>
        <taxon>Tracheophyta</taxon>
        <taxon>Spermatophyta</taxon>
        <taxon>Magnoliopsida</taxon>
        <taxon>Liliopsida</taxon>
        <taxon>Poales</taxon>
        <taxon>Poaceae</taxon>
        <taxon>PACMAD clade</taxon>
        <taxon>Arundinoideae</taxon>
        <taxon>Arundineae</taxon>
        <taxon>Arundo</taxon>
    </lineage>
</organism>
<dbReference type="AlphaFoldDB" id="A0A0A9BWC5"/>
<evidence type="ECO:0000313" key="1">
    <source>
        <dbReference type="EMBL" id="JAD68364.1"/>
    </source>
</evidence>
<reference evidence="1" key="2">
    <citation type="journal article" date="2015" name="Data Brief">
        <title>Shoot transcriptome of the giant reed, Arundo donax.</title>
        <authorList>
            <person name="Barrero R.A."/>
            <person name="Guerrero F.D."/>
            <person name="Moolhuijzen P."/>
            <person name="Goolsby J.A."/>
            <person name="Tidwell J."/>
            <person name="Bellgard S.E."/>
            <person name="Bellgard M.I."/>
        </authorList>
    </citation>
    <scope>NUCLEOTIDE SEQUENCE</scope>
    <source>
        <tissue evidence="1">Shoot tissue taken approximately 20 cm above the soil surface</tissue>
    </source>
</reference>
<dbReference type="InterPro" id="IPR008507">
    <property type="entry name" value="DUF789"/>
</dbReference>
<sequence length="120" mass="13894">MLDITQKRRIVTFKLAICSMVSYLSYPLPWKPEGDFCMFSYLSFYFIGVSREGSDSGRTVALSPFGLATYRMEGDLWSHAGSSSNNRLYELYWAASSWLKQVRAHHPDFNFFTSHRSTIR</sequence>
<protein>
    <submittedName>
        <fullName evidence="1">Uncharacterized protein</fullName>
    </submittedName>
</protein>
<dbReference type="Pfam" id="PF05623">
    <property type="entry name" value="DUF789"/>
    <property type="match status" value="1"/>
</dbReference>
<proteinExistence type="predicted"/>
<name>A0A0A9BWC5_ARUDO</name>
<accession>A0A0A9BWC5</accession>